<keyword evidence="1" id="KW-0812">Transmembrane</keyword>
<dbReference type="AlphaFoldDB" id="A0A5C7FE33"/>
<sequence>MSKNNKQIQSPVCHSCGSSEIVIVTMGRYLFMTSILPVLVVLAIGLFFEPLFFLFIPAVIVTNYILAKRKAPMVICRSCRHVENKYSLPAGAEK</sequence>
<dbReference type="KEGG" id="ahal:FTX54_011660"/>
<feature type="transmembrane region" description="Helical" evidence="1">
    <location>
        <begin position="50"/>
        <end position="67"/>
    </location>
</feature>
<proteinExistence type="predicted"/>
<keyword evidence="1" id="KW-0472">Membrane</keyword>
<dbReference type="Proteomes" id="UP000321816">
    <property type="component" value="Chromosome"/>
</dbReference>
<protein>
    <submittedName>
        <fullName evidence="2">Uncharacterized protein</fullName>
    </submittedName>
</protein>
<keyword evidence="1" id="KW-1133">Transmembrane helix</keyword>
<organism evidence="2 3">
    <name type="scientific">Alkalicoccus halolimnae</name>
    <dbReference type="NCBI Taxonomy" id="1667239"/>
    <lineage>
        <taxon>Bacteria</taxon>
        <taxon>Bacillati</taxon>
        <taxon>Bacillota</taxon>
        <taxon>Bacilli</taxon>
        <taxon>Bacillales</taxon>
        <taxon>Bacillaceae</taxon>
        <taxon>Alkalicoccus</taxon>
    </lineage>
</organism>
<dbReference type="RefSeq" id="WP_147805219.1">
    <property type="nucleotide sequence ID" value="NZ_CP144914.1"/>
</dbReference>
<dbReference type="OrthoDB" id="2974358at2"/>
<keyword evidence="3" id="KW-1185">Reference proteome</keyword>
<evidence type="ECO:0000313" key="3">
    <source>
        <dbReference type="Proteomes" id="UP000321816"/>
    </source>
</evidence>
<name>A0A5C7FE33_9BACI</name>
<dbReference type="EMBL" id="CP144914">
    <property type="protein sequence ID" value="WWD79075.1"/>
    <property type="molecule type" value="Genomic_DNA"/>
</dbReference>
<evidence type="ECO:0000256" key="1">
    <source>
        <dbReference type="SAM" id="Phobius"/>
    </source>
</evidence>
<evidence type="ECO:0000313" key="2">
    <source>
        <dbReference type="EMBL" id="WWD79075.1"/>
    </source>
</evidence>
<feature type="transmembrane region" description="Helical" evidence="1">
    <location>
        <begin position="21"/>
        <end position="44"/>
    </location>
</feature>
<accession>A0A5C7FE33</accession>
<gene>
    <name evidence="2" type="ORF">FTX54_011660</name>
</gene>
<reference evidence="2 3" key="1">
    <citation type="submission" date="2024-01" db="EMBL/GenBank/DDBJ databases">
        <title>Complete Genome Sequence of Alkalicoccus halolimnae BZ-SZ-XJ29T, a Moderately Halophilic Bacterium Isolated from a Salt Lake.</title>
        <authorList>
            <person name="Zhao B."/>
        </authorList>
    </citation>
    <scope>NUCLEOTIDE SEQUENCE [LARGE SCALE GENOMIC DNA]</scope>
    <source>
        <strain evidence="2 3">BZ-SZ-XJ29</strain>
    </source>
</reference>